<dbReference type="AlphaFoldDB" id="A0A542XLV8"/>
<organism evidence="3 4">
    <name type="scientific">Salinispora arenicola</name>
    <dbReference type="NCBI Taxonomy" id="168697"/>
    <lineage>
        <taxon>Bacteria</taxon>
        <taxon>Bacillati</taxon>
        <taxon>Actinomycetota</taxon>
        <taxon>Actinomycetes</taxon>
        <taxon>Micromonosporales</taxon>
        <taxon>Micromonosporaceae</taxon>
        <taxon>Salinispora</taxon>
    </lineage>
</organism>
<evidence type="ECO:0000256" key="1">
    <source>
        <dbReference type="SAM" id="MobiDB-lite"/>
    </source>
</evidence>
<name>A0A542XLV8_SALAC</name>
<reference evidence="3 4" key="1">
    <citation type="submission" date="2019-06" db="EMBL/GenBank/DDBJ databases">
        <title>Sequencing the genomes of 1000 actinobacteria strains.</title>
        <authorList>
            <person name="Klenk H.-P."/>
        </authorList>
    </citation>
    <scope>NUCLEOTIDE SEQUENCE [LARGE SCALE GENOMIC DNA]</scope>
    <source>
        <strain evidence="3 4">DSM 44819</strain>
    </source>
</reference>
<feature type="compositionally biased region" description="Basic and acidic residues" evidence="1">
    <location>
        <begin position="22"/>
        <end position="32"/>
    </location>
</feature>
<evidence type="ECO:0000313" key="5">
    <source>
        <dbReference type="Proteomes" id="UP000677457"/>
    </source>
</evidence>
<reference evidence="2 5" key="2">
    <citation type="submission" date="2021-03" db="EMBL/GenBank/DDBJ databases">
        <title>Whole genome shotgun sequence of Salinispora arenicola NBRC 105043.</title>
        <authorList>
            <person name="Komaki H."/>
            <person name="Tamura T."/>
        </authorList>
    </citation>
    <scope>NUCLEOTIDE SEQUENCE [LARGE SCALE GENOMIC DNA]</scope>
    <source>
        <strain evidence="2 5">NBRC 105043</strain>
    </source>
</reference>
<proteinExistence type="predicted"/>
<evidence type="ECO:0000313" key="2">
    <source>
        <dbReference type="EMBL" id="GIM87025.1"/>
    </source>
</evidence>
<evidence type="ECO:0000313" key="4">
    <source>
        <dbReference type="Proteomes" id="UP000315983"/>
    </source>
</evidence>
<dbReference type="EMBL" id="VFOL01000001">
    <property type="protein sequence ID" value="TQL36835.1"/>
    <property type="molecule type" value="Genomic_DNA"/>
</dbReference>
<accession>A0A542XLV8</accession>
<keyword evidence="5" id="KW-1185">Reference proteome</keyword>
<dbReference type="EMBL" id="BOQM01000030">
    <property type="protein sequence ID" value="GIM87025.1"/>
    <property type="molecule type" value="Genomic_DNA"/>
</dbReference>
<sequence>MPATDLTDRASAIPPDSSPGPRRTDDPGDDRSTGSPSSGAGIVLPPQWRVRHRLPDGRIRAGQVVVLQLAVVIAVVALGQAMPAMLIGLAVAALLATLAGARVRDRWLVEWIGTAVAYAFRRRTRPADVGSAALLDRLDPGAVLRPAELADAPAAVLDDATGLVALLEITDPSELIGDEARSLPPPATLLSAGTPHGPPIRVQLLLSRTTAPAVALGGAAIATSYRQLTEGRLGGHERAVLAVRVLRVDGASPAELRHALAGTIRRIVRRLRPLSSRPLGKPAALAALAELAHHEAGPVRETWSALHGRHLLQASFHLDRWPDPRSAGGRQLVSRLLAVPATAVTVALAAGPRPGTARSELAVRLAATAPAELAAATRMVRRTVDEAGGEVRRLDGDQLGGLAATVPLALPGRGRPGPAAPELTIGDAGLLVGVNRHGSAVTVRLFRPEGTRVVLVGGLRAGQTLVLRAMALGARVAVRTTRPTSWEPFLRAVGAPGGEVPRLLPPSGPTNDASGSPLHPLLLVVDTGPVGAAPEQPGPPWQATLLLRDELTSADVATLGHADLAVFQPLDSTEAALAGNALGLGPSAEWLTRMRQDMVAVVNRRALRWARLTPSPLEMRLVGPPNRH</sequence>
<dbReference type="RefSeq" id="WP_018801249.1">
    <property type="nucleotide sequence ID" value="NZ_BOQM01000030.1"/>
</dbReference>
<protein>
    <submittedName>
        <fullName evidence="3">Type VII secretion protein EccE</fullName>
    </submittedName>
</protein>
<dbReference type="InterPro" id="IPR021368">
    <property type="entry name" value="T7SS_EccE"/>
</dbReference>
<dbReference type="Proteomes" id="UP000677457">
    <property type="component" value="Unassembled WGS sequence"/>
</dbReference>
<dbReference type="Proteomes" id="UP000315983">
    <property type="component" value="Unassembled WGS sequence"/>
</dbReference>
<evidence type="ECO:0000313" key="3">
    <source>
        <dbReference type="EMBL" id="TQL36835.1"/>
    </source>
</evidence>
<gene>
    <name evidence="3" type="ORF">FB564_1967</name>
    <name evidence="2" type="ORF">Sar04_37610</name>
</gene>
<dbReference type="NCBIfam" id="TIGR03923">
    <property type="entry name" value="T7SS_EccE"/>
    <property type="match status" value="1"/>
</dbReference>
<feature type="region of interest" description="Disordered" evidence="1">
    <location>
        <begin position="1"/>
        <end position="43"/>
    </location>
</feature>
<comment type="caution">
    <text evidence="3">The sequence shown here is derived from an EMBL/GenBank/DDBJ whole genome shotgun (WGS) entry which is preliminary data.</text>
</comment>
<dbReference type="GeneID" id="93771229"/>